<evidence type="ECO:0000313" key="3">
    <source>
        <dbReference type="EMBL" id="MFC5145880.1"/>
    </source>
</evidence>
<dbReference type="Proteomes" id="UP001596222">
    <property type="component" value="Unassembled WGS sequence"/>
</dbReference>
<dbReference type="InterPro" id="IPR025110">
    <property type="entry name" value="AMP-bd_C"/>
</dbReference>
<dbReference type="EMBL" id="JBHSKJ010000007">
    <property type="protein sequence ID" value="MFC5145880.1"/>
    <property type="molecule type" value="Genomic_DNA"/>
</dbReference>
<dbReference type="InterPro" id="IPR010071">
    <property type="entry name" value="AA_adenyl_dom"/>
</dbReference>
<dbReference type="PROSITE" id="PS00455">
    <property type="entry name" value="AMP_BINDING"/>
    <property type="match status" value="1"/>
</dbReference>
<dbReference type="SUPFAM" id="SSF56801">
    <property type="entry name" value="Acetyl-CoA synthetase-like"/>
    <property type="match status" value="1"/>
</dbReference>
<comment type="caution">
    <text evidence="3">The sequence shown here is derived from an EMBL/GenBank/DDBJ whole genome shotgun (WGS) entry which is preliminary data.</text>
</comment>
<dbReference type="InterPro" id="IPR000873">
    <property type="entry name" value="AMP-dep_synth/lig_dom"/>
</dbReference>
<evidence type="ECO:0000259" key="2">
    <source>
        <dbReference type="Pfam" id="PF13193"/>
    </source>
</evidence>
<dbReference type="Pfam" id="PF00501">
    <property type="entry name" value="AMP-binding"/>
    <property type="match status" value="1"/>
</dbReference>
<proteinExistence type="predicted"/>
<keyword evidence="4" id="KW-1185">Reference proteome</keyword>
<reference evidence="4" key="1">
    <citation type="journal article" date="2019" name="Int. J. Syst. Evol. Microbiol.">
        <title>The Global Catalogue of Microorganisms (GCM) 10K type strain sequencing project: providing services to taxonomists for standard genome sequencing and annotation.</title>
        <authorList>
            <consortium name="The Broad Institute Genomics Platform"/>
            <consortium name="The Broad Institute Genome Sequencing Center for Infectious Disease"/>
            <person name="Wu L."/>
            <person name="Ma J."/>
        </authorList>
    </citation>
    <scope>NUCLEOTIDE SEQUENCE [LARGE SCALE GENOMIC DNA]</scope>
    <source>
        <strain evidence="4">CGMCC 4.1641</strain>
    </source>
</reference>
<sequence length="526" mass="57433">MTARTLYAWFQEAVDRYPDRTAVEVQDASYTYRELHAQAEALAELLVREHGKAPERVALLAMRSHVAYAGYLAALRLGAVVTPLNPRFPVTRNQATCDLARVDVVLVDESGAAQVTDPGGWSGHQVITLTAADVAEAKAGGGLPAYRGDPDDVAYLLFTSGSTGRPKGVPIRHRNASAYVAHSVERYDVRPGDRVSHTFDLTFDPSVFDLFVTWAAGATLVVPQRTELLTPVDYLIGRRITHWFSVPSVVTVSRSLGKLFTGVSDTLRYSLFIGEQLTLEQAAAWRRIAPGAVIGNVYGPTELTVACAGYELPADPEQWPSTSNDTVPIGPVYPFLEWLVLDEDGRPAEDGELVVRGSQRFAGYYAPEDDAGRFVSVEETPGGPVATVFDGSGELTDAHYYRTGDRVRLENGAWVHLGRLDNQVKIRGYRVELGEIETVLRRHPGIDQAVVVVSPQGPGAGLVAFHTGPEEFGRGALSTWLRKKLPVHMVPQQYEHLDALPLNTSGKADRPALVRMLAERATRDEG</sequence>
<dbReference type="Gene3D" id="3.30.300.30">
    <property type="match status" value="1"/>
</dbReference>
<dbReference type="PANTHER" id="PTHR45527:SF1">
    <property type="entry name" value="FATTY ACID SYNTHASE"/>
    <property type="match status" value="1"/>
</dbReference>
<gene>
    <name evidence="3" type="ORF">ACFPP6_14540</name>
</gene>
<dbReference type="PANTHER" id="PTHR45527">
    <property type="entry name" value="NONRIBOSOMAL PEPTIDE SYNTHETASE"/>
    <property type="match status" value="1"/>
</dbReference>
<feature type="domain" description="AMP-dependent synthetase/ligase" evidence="1">
    <location>
        <begin position="10"/>
        <end position="365"/>
    </location>
</feature>
<feature type="domain" description="AMP-binding enzyme C-terminal" evidence="2">
    <location>
        <begin position="435"/>
        <end position="507"/>
    </location>
</feature>
<organism evidence="3 4">
    <name type="scientific">Streptomyces aureoversilis</name>
    <dbReference type="NCBI Taxonomy" id="67277"/>
    <lineage>
        <taxon>Bacteria</taxon>
        <taxon>Bacillati</taxon>
        <taxon>Actinomycetota</taxon>
        <taxon>Actinomycetes</taxon>
        <taxon>Kitasatosporales</taxon>
        <taxon>Streptomycetaceae</taxon>
        <taxon>Streptomyces</taxon>
    </lineage>
</organism>
<dbReference type="InterPro" id="IPR042099">
    <property type="entry name" value="ANL_N_sf"/>
</dbReference>
<name>A0ABV9ZZI8_9ACTN</name>
<evidence type="ECO:0000313" key="4">
    <source>
        <dbReference type="Proteomes" id="UP001596222"/>
    </source>
</evidence>
<dbReference type="RefSeq" id="WP_382041384.1">
    <property type="nucleotide sequence ID" value="NZ_JBHSKJ010000007.1"/>
</dbReference>
<protein>
    <submittedName>
        <fullName evidence="3">Amino acid adenylation domain-containing protein</fullName>
    </submittedName>
</protein>
<dbReference type="InterPro" id="IPR020845">
    <property type="entry name" value="AMP-binding_CS"/>
</dbReference>
<dbReference type="Gene3D" id="3.40.50.12780">
    <property type="entry name" value="N-terminal domain of ligase-like"/>
    <property type="match status" value="1"/>
</dbReference>
<dbReference type="InterPro" id="IPR045851">
    <property type="entry name" value="AMP-bd_C_sf"/>
</dbReference>
<dbReference type="Pfam" id="PF13193">
    <property type="entry name" value="AMP-binding_C"/>
    <property type="match status" value="1"/>
</dbReference>
<evidence type="ECO:0000259" key="1">
    <source>
        <dbReference type="Pfam" id="PF00501"/>
    </source>
</evidence>
<accession>A0ABV9ZZI8</accession>
<dbReference type="NCBIfam" id="TIGR01733">
    <property type="entry name" value="AA-adenyl-dom"/>
    <property type="match status" value="1"/>
</dbReference>